<evidence type="ECO:0000313" key="6">
    <source>
        <dbReference type="Proteomes" id="UP000604825"/>
    </source>
</evidence>
<dbReference type="Pfam" id="PF04628">
    <property type="entry name" value="Sedlin_N"/>
    <property type="match status" value="1"/>
</dbReference>
<gene>
    <name evidence="5" type="ORF">NCGR_LOCUS12211</name>
</gene>
<evidence type="ECO:0000313" key="5">
    <source>
        <dbReference type="EMBL" id="CAD6218307.1"/>
    </source>
</evidence>
<evidence type="ECO:0000256" key="2">
    <source>
        <dbReference type="ARBA" id="ARBA00024408"/>
    </source>
</evidence>
<dbReference type="InterPro" id="IPR009688">
    <property type="entry name" value="FAM210A/B-like_dom"/>
</dbReference>
<dbReference type="InterPro" id="IPR006722">
    <property type="entry name" value="Sedlin"/>
</dbReference>
<dbReference type="CDD" id="cd14854">
    <property type="entry name" value="TRAPPC2L"/>
    <property type="match status" value="1"/>
</dbReference>
<dbReference type="Gene3D" id="3.30.450.70">
    <property type="match status" value="1"/>
</dbReference>
<organism evidence="5 6">
    <name type="scientific">Miscanthus lutarioriparius</name>
    <dbReference type="NCBI Taxonomy" id="422564"/>
    <lineage>
        <taxon>Eukaryota</taxon>
        <taxon>Viridiplantae</taxon>
        <taxon>Streptophyta</taxon>
        <taxon>Embryophyta</taxon>
        <taxon>Tracheophyta</taxon>
        <taxon>Spermatophyta</taxon>
        <taxon>Magnoliopsida</taxon>
        <taxon>Liliopsida</taxon>
        <taxon>Poales</taxon>
        <taxon>Poaceae</taxon>
        <taxon>PACMAD clade</taxon>
        <taxon>Panicoideae</taxon>
        <taxon>Andropogonodae</taxon>
        <taxon>Andropogoneae</taxon>
        <taxon>Saccharinae</taxon>
        <taxon>Miscanthus</taxon>
    </lineage>
</organism>
<protein>
    <recommendedName>
        <fullName evidence="2">Trafficking protein particle complex subunit 2-like protein</fullName>
    </recommendedName>
</protein>
<feature type="domain" description="DUF1279" evidence="4">
    <location>
        <begin position="6"/>
        <end position="129"/>
    </location>
</feature>
<accession>A0A811N967</accession>
<dbReference type="GO" id="GO:0006888">
    <property type="term" value="P:endoplasmic reticulum to Golgi vesicle-mediated transport"/>
    <property type="evidence" value="ECO:0007669"/>
    <property type="project" value="InterPro"/>
</dbReference>
<dbReference type="SUPFAM" id="SSF64356">
    <property type="entry name" value="SNARE-like"/>
    <property type="match status" value="1"/>
</dbReference>
<dbReference type="PROSITE" id="PS51257">
    <property type="entry name" value="PROKAR_LIPOPROTEIN"/>
    <property type="match status" value="1"/>
</dbReference>
<dbReference type="Proteomes" id="UP000604825">
    <property type="component" value="Unassembled WGS sequence"/>
</dbReference>
<dbReference type="Pfam" id="PF06916">
    <property type="entry name" value="FAM210A-B_dom"/>
    <property type="match status" value="1"/>
</dbReference>
<comment type="caution">
    <text evidence="5">The sequence shown here is derived from an EMBL/GenBank/DDBJ whole genome shotgun (WGS) entry which is preliminary data.</text>
</comment>
<dbReference type="PANTHER" id="PTHR12403">
    <property type="entry name" value="TRAFFICKING PROTEIN PARTICLE COMPLEX SUBUNIT 2"/>
    <property type="match status" value="1"/>
</dbReference>
<proteinExistence type="inferred from homology"/>
<name>A0A811N967_9POAL</name>
<evidence type="ECO:0000256" key="3">
    <source>
        <dbReference type="SAM" id="MobiDB-lite"/>
    </source>
</evidence>
<dbReference type="InterPro" id="IPR011012">
    <property type="entry name" value="Longin-like_dom_sf"/>
</dbReference>
<sequence>MAFSGRIKELVRKYGKVAVGVHLSVSCASIAGLYVAINNNVDVEAVFRRFGISPGVTVDSEASPAPASRDAPLPPSPSEVLQEEMERDRQPRNRTMELVASSGGALGLALLCNKALFPVRVPITIALTPPVAGPSAAGGSSRADLTEKALYNTNLTSVHDIQIWPDAISSWALLKSSTKNFAFAFPSVLQNNPLYLQSFTEADDALKLHHIVHCSLDVIDERVNNPKRSAPTLNETFLGLLYPTENYKVYGYLTNTKVKFIMVTTDLDVKDADARNFFRKFHAAYVDAVSNPFHVPGKKIASRSFGARVSTIVKSFGSGTTS</sequence>
<reference evidence="5" key="1">
    <citation type="submission" date="2020-10" db="EMBL/GenBank/DDBJ databases">
        <authorList>
            <person name="Han B."/>
            <person name="Lu T."/>
            <person name="Zhao Q."/>
            <person name="Huang X."/>
            <person name="Zhao Y."/>
        </authorList>
    </citation>
    <scope>NUCLEOTIDE SEQUENCE</scope>
</reference>
<dbReference type="AlphaFoldDB" id="A0A811N967"/>
<keyword evidence="6" id="KW-1185">Reference proteome</keyword>
<comment type="similarity">
    <text evidence="1">Belongs to the TRAPP small subunits family. Sedlin subfamily.</text>
</comment>
<dbReference type="InterPro" id="IPR044760">
    <property type="entry name" value="TRAPPC2L"/>
</dbReference>
<feature type="region of interest" description="Disordered" evidence="3">
    <location>
        <begin position="58"/>
        <end position="92"/>
    </location>
</feature>
<dbReference type="GO" id="GO:0005737">
    <property type="term" value="C:cytoplasm"/>
    <property type="evidence" value="ECO:0007669"/>
    <property type="project" value="GOC"/>
</dbReference>
<evidence type="ECO:0000259" key="4">
    <source>
        <dbReference type="Pfam" id="PF06916"/>
    </source>
</evidence>
<dbReference type="OrthoDB" id="426386at2759"/>
<evidence type="ECO:0000256" key="1">
    <source>
        <dbReference type="ARBA" id="ARBA00006626"/>
    </source>
</evidence>
<dbReference type="EMBL" id="CAJGYO010000003">
    <property type="protein sequence ID" value="CAD6218307.1"/>
    <property type="molecule type" value="Genomic_DNA"/>
</dbReference>